<dbReference type="Pfam" id="PF03051">
    <property type="entry name" value="Peptidase_C1_2"/>
    <property type="match status" value="2"/>
</dbReference>
<keyword evidence="8" id="KW-1185">Reference proteome</keyword>
<feature type="active site" evidence="5">
    <location>
        <position position="104"/>
    </location>
</feature>
<keyword evidence="2 4" id="KW-0378">Hydrolase</keyword>
<dbReference type="PANTHER" id="PTHR10363:SF2">
    <property type="entry name" value="BLEOMYCIN HYDROLASE"/>
    <property type="match status" value="1"/>
</dbReference>
<sequence length="516" mass="58854">MDTNVHTPPIMKGPSNMSKASKTVKKPATRAGKENEKAISSRAIDEYSKRFNSERANRVAANASTSLGLIKAATSYQGVRSLPKDFSVDLKQTGITNQKQSGRCWMFAALNTLSFEVMHKWNLDDFEFSESYLFFWDKIEKSNTYLENVLATLDEDTDSRIFTIINYEPADDGGWWQMFVNLVNKYGLMPKSAFPESANSGNSDDFTMYLNVKLREFASQLREEHQAGASLDKLRELKLNDMETVYRICAISLGEPPKKFDFFARTKEDDKKEDCKDEKTKSDGKTKNVSKDAKDSKESRIDDRPQIREYGITPQEFYAKYVPVDVNDYVTLCNNPMKSRPFNRRYQLKFSTNVAETGPLEFVNVDMDTIHKAALDQLQAGHPLWFACDCDQYALLRGKEGIFDPGAVRVDELFGTEFTFDKAHALQYGVSSANHAMTFTGVNIDEDGQADRWKVENSWGKDVGEDGYYVASDEWFRRYVNELIVRKEFLPEPVLDALQSEPLTLEPWQSLSSICR</sequence>
<dbReference type="STRING" id="1341695.BBOMB_0019"/>
<dbReference type="GO" id="GO:0043418">
    <property type="term" value="P:homocysteine catabolic process"/>
    <property type="evidence" value="ECO:0007669"/>
    <property type="project" value="TreeGrafter"/>
</dbReference>
<dbReference type="InterPro" id="IPR004134">
    <property type="entry name" value="Peptidase_C1B"/>
</dbReference>
<dbReference type="InterPro" id="IPR000169">
    <property type="entry name" value="Pept_cys_AS"/>
</dbReference>
<evidence type="ECO:0000313" key="7">
    <source>
        <dbReference type="EMBL" id="KFF30713.1"/>
    </source>
</evidence>
<evidence type="ECO:0000313" key="8">
    <source>
        <dbReference type="Proteomes" id="UP000028730"/>
    </source>
</evidence>
<comment type="caution">
    <text evidence="7">The sequence shown here is derived from an EMBL/GenBank/DDBJ whole genome shotgun (WGS) entry which is preliminary data.</text>
</comment>
<accession>A0A086BP49</accession>
<dbReference type="GO" id="GO:0009636">
    <property type="term" value="P:response to toxic substance"/>
    <property type="evidence" value="ECO:0007669"/>
    <property type="project" value="TreeGrafter"/>
</dbReference>
<dbReference type="SUPFAM" id="SSF54001">
    <property type="entry name" value="Cysteine proteinases"/>
    <property type="match status" value="1"/>
</dbReference>
<dbReference type="GO" id="GO:0006508">
    <property type="term" value="P:proteolysis"/>
    <property type="evidence" value="ECO:0007669"/>
    <property type="project" value="UniProtKB-KW"/>
</dbReference>
<dbReference type="Gene3D" id="3.90.70.10">
    <property type="entry name" value="Cysteine proteinases"/>
    <property type="match status" value="1"/>
</dbReference>
<keyword evidence="3 4" id="KW-0788">Thiol protease</keyword>
<gene>
    <name evidence="7" type="ORF">BBOMB_0019</name>
</gene>
<feature type="active site" evidence="5">
    <location>
        <position position="457"/>
    </location>
</feature>
<dbReference type="GO" id="GO:0070005">
    <property type="term" value="F:cysteine-type aminopeptidase activity"/>
    <property type="evidence" value="ECO:0007669"/>
    <property type="project" value="InterPro"/>
</dbReference>
<evidence type="ECO:0000256" key="5">
    <source>
        <dbReference type="PIRSR" id="PIRSR005700-1"/>
    </source>
</evidence>
<feature type="active site" evidence="5">
    <location>
        <position position="435"/>
    </location>
</feature>
<dbReference type="PIRSF" id="PIRSF005700">
    <property type="entry name" value="PepC"/>
    <property type="match status" value="1"/>
</dbReference>
<organism evidence="7 8">
    <name type="scientific">Bifidobacterium bombi DSM 19703</name>
    <dbReference type="NCBI Taxonomy" id="1341695"/>
    <lineage>
        <taxon>Bacteria</taxon>
        <taxon>Bacillati</taxon>
        <taxon>Actinomycetota</taxon>
        <taxon>Actinomycetes</taxon>
        <taxon>Bifidobacteriales</taxon>
        <taxon>Bifidobacteriaceae</taxon>
        <taxon>Bifidobacterium</taxon>
    </lineage>
</organism>
<feature type="region of interest" description="Disordered" evidence="6">
    <location>
        <begin position="271"/>
        <end position="306"/>
    </location>
</feature>
<dbReference type="CDD" id="cd00585">
    <property type="entry name" value="Peptidase_C1B"/>
    <property type="match status" value="1"/>
</dbReference>
<comment type="similarity">
    <text evidence="4">Belongs to the peptidase C1 family.</text>
</comment>
<dbReference type="PANTHER" id="PTHR10363">
    <property type="entry name" value="BLEOMYCIN HYDROLASE"/>
    <property type="match status" value="1"/>
</dbReference>
<dbReference type="InterPro" id="IPR038765">
    <property type="entry name" value="Papain-like_cys_pep_sf"/>
</dbReference>
<reference evidence="7 8" key="1">
    <citation type="journal article" date="2014" name="Appl. Environ. Microbiol.">
        <title>Genomic encyclopedia of type strains of the genus Bifidobacterium.</title>
        <authorList>
            <person name="Milani C."/>
            <person name="Lugli G.A."/>
            <person name="Duranti S."/>
            <person name="Turroni F."/>
            <person name="Bottacini F."/>
            <person name="Mangifesta M."/>
            <person name="Sanchez B."/>
            <person name="Viappiani A."/>
            <person name="Mancabelli L."/>
            <person name="Taminiau B."/>
            <person name="Delcenserie V."/>
            <person name="Barrangou R."/>
            <person name="Margolles A."/>
            <person name="van Sinderen D."/>
            <person name="Ventura M."/>
        </authorList>
    </citation>
    <scope>NUCLEOTIDE SEQUENCE [LARGE SCALE GENOMIC DNA]</scope>
    <source>
        <strain evidence="7 8">DSM 19703</strain>
    </source>
</reference>
<evidence type="ECO:0000256" key="6">
    <source>
        <dbReference type="SAM" id="MobiDB-lite"/>
    </source>
</evidence>
<dbReference type="PROSITE" id="PS00139">
    <property type="entry name" value="THIOL_PROTEASE_CYS"/>
    <property type="match status" value="1"/>
</dbReference>
<dbReference type="EMBL" id="ATLK01000001">
    <property type="protein sequence ID" value="KFF30713.1"/>
    <property type="molecule type" value="Genomic_DNA"/>
</dbReference>
<keyword evidence="4 7" id="KW-0031">Aminopeptidase</keyword>
<name>A0A086BP49_9BIFI</name>
<proteinExistence type="inferred from homology"/>
<protein>
    <recommendedName>
        <fullName evidence="4">Aminopeptidase</fullName>
    </recommendedName>
</protein>
<dbReference type="GO" id="GO:0005737">
    <property type="term" value="C:cytoplasm"/>
    <property type="evidence" value="ECO:0007669"/>
    <property type="project" value="TreeGrafter"/>
</dbReference>
<keyword evidence="1 4" id="KW-0645">Protease</keyword>
<evidence type="ECO:0000256" key="1">
    <source>
        <dbReference type="ARBA" id="ARBA00022670"/>
    </source>
</evidence>
<dbReference type="eggNOG" id="COG3579">
    <property type="taxonomic scope" value="Bacteria"/>
</dbReference>
<evidence type="ECO:0000256" key="2">
    <source>
        <dbReference type="ARBA" id="ARBA00022801"/>
    </source>
</evidence>
<dbReference type="Proteomes" id="UP000028730">
    <property type="component" value="Unassembled WGS sequence"/>
</dbReference>
<dbReference type="AlphaFoldDB" id="A0A086BP49"/>
<evidence type="ECO:0000256" key="3">
    <source>
        <dbReference type="ARBA" id="ARBA00022807"/>
    </source>
</evidence>
<feature type="region of interest" description="Disordered" evidence="6">
    <location>
        <begin position="1"/>
        <end position="37"/>
    </location>
</feature>
<evidence type="ECO:0000256" key="4">
    <source>
        <dbReference type="PIRNR" id="PIRNR005700"/>
    </source>
</evidence>